<gene>
    <name evidence="2" type="ORF">D5086_0000319110</name>
</gene>
<accession>A0A4U5M9G6</accession>
<dbReference type="AlphaFoldDB" id="A0A4U5M9G6"/>
<evidence type="ECO:0000313" key="2">
    <source>
        <dbReference type="EMBL" id="TKR65677.1"/>
    </source>
</evidence>
<protein>
    <submittedName>
        <fullName evidence="2">Uncharacterized protein</fullName>
    </submittedName>
</protein>
<keyword evidence="1" id="KW-0812">Transmembrane</keyword>
<evidence type="ECO:0000256" key="1">
    <source>
        <dbReference type="SAM" id="Phobius"/>
    </source>
</evidence>
<feature type="transmembrane region" description="Helical" evidence="1">
    <location>
        <begin position="216"/>
        <end position="234"/>
    </location>
</feature>
<proteinExistence type="predicted"/>
<reference evidence="2" key="1">
    <citation type="submission" date="2018-10" db="EMBL/GenBank/DDBJ databases">
        <title>Population genomic analysis revealed the cold adaptation of white poplar.</title>
        <authorList>
            <person name="Liu Y.-J."/>
        </authorList>
    </citation>
    <scope>NUCLEOTIDE SEQUENCE [LARGE SCALE GENOMIC DNA]</scope>
    <source>
        <strain evidence="2">PAL-ZL1</strain>
    </source>
</reference>
<dbReference type="EMBL" id="RCHU01001256">
    <property type="protein sequence ID" value="TKR65677.1"/>
    <property type="molecule type" value="Genomic_DNA"/>
</dbReference>
<keyword evidence="1" id="KW-0472">Membrane</keyword>
<name>A0A4U5M9G6_POPAL</name>
<feature type="transmembrane region" description="Helical" evidence="1">
    <location>
        <begin position="184"/>
        <end position="204"/>
    </location>
</feature>
<comment type="caution">
    <text evidence="2">The sequence shown here is derived from an EMBL/GenBank/DDBJ whole genome shotgun (WGS) entry which is preliminary data.</text>
</comment>
<keyword evidence="1" id="KW-1133">Transmembrane helix</keyword>
<sequence length="239" mass="26624">MKGSNHGCGCLSVRGCRIVERLAASLNDFAKSLAANFPPSLAVDESIQPESGLGRWVWLAIYVSLTRWQLFHWVQITRNQGGSILEDNETVVEHVLQLLTQLSMSFYAIIEVMVEHGSAQIFSHSYLYCRNHENMGRGFLVLWDTTRYDEVLGFDGIRPEAKHLHEAHFFIPNFEGFSGGLASFSAPSTFYSSASALLAFWIMARNSKAYSEIDITISYLLLGGAVVLDIYSVICDASL</sequence>
<organism evidence="2">
    <name type="scientific">Populus alba</name>
    <name type="common">White poplar</name>
    <dbReference type="NCBI Taxonomy" id="43335"/>
    <lineage>
        <taxon>Eukaryota</taxon>
        <taxon>Viridiplantae</taxon>
        <taxon>Streptophyta</taxon>
        <taxon>Embryophyta</taxon>
        <taxon>Tracheophyta</taxon>
        <taxon>Spermatophyta</taxon>
        <taxon>Magnoliopsida</taxon>
        <taxon>eudicotyledons</taxon>
        <taxon>Gunneridae</taxon>
        <taxon>Pentapetalae</taxon>
        <taxon>rosids</taxon>
        <taxon>fabids</taxon>
        <taxon>Malpighiales</taxon>
        <taxon>Salicaceae</taxon>
        <taxon>Saliceae</taxon>
        <taxon>Populus</taxon>
    </lineage>
</organism>